<evidence type="ECO:0000313" key="3">
    <source>
        <dbReference type="Proteomes" id="UP001221686"/>
    </source>
</evidence>
<reference evidence="2 3" key="1">
    <citation type="submission" date="2022-11" db="EMBL/GenBank/DDBJ databases">
        <title>Minimal conservation of predation-associated metabolite biosynthetic gene clusters underscores biosynthetic potential of Myxococcota including descriptions for ten novel species: Archangium lansinium sp. nov., Myxococcus landrumus sp. nov., Nannocystis bai.</title>
        <authorList>
            <person name="Ahearne A."/>
            <person name="Stevens C."/>
            <person name="Dowd S."/>
        </authorList>
    </citation>
    <scope>NUCLEOTIDE SEQUENCE [LARGE SCALE GENOMIC DNA]</scope>
    <source>
        <strain evidence="2 3">BB15-2</strain>
    </source>
</reference>
<comment type="caution">
    <text evidence="2">The sequence shown here is derived from an EMBL/GenBank/DDBJ whole genome shotgun (WGS) entry which is preliminary data.</text>
</comment>
<dbReference type="RefSeq" id="WP_272084679.1">
    <property type="nucleotide sequence ID" value="NZ_JAQNDL010000001.1"/>
</dbReference>
<feature type="chain" id="PRO_5047373243" evidence="1">
    <location>
        <begin position="23"/>
        <end position="198"/>
    </location>
</feature>
<name>A0ABT5DRE8_9BACT</name>
<keyword evidence="3" id="KW-1185">Reference proteome</keyword>
<gene>
    <name evidence="2" type="ORF">POL25_04975</name>
</gene>
<feature type="signal peptide" evidence="1">
    <location>
        <begin position="1"/>
        <end position="22"/>
    </location>
</feature>
<evidence type="ECO:0000313" key="2">
    <source>
        <dbReference type="EMBL" id="MDC0716232.1"/>
    </source>
</evidence>
<keyword evidence="1" id="KW-0732">Signal</keyword>
<dbReference type="EMBL" id="JAQNDL010000001">
    <property type="protein sequence ID" value="MDC0716232.1"/>
    <property type="molecule type" value="Genomic_DNA"/>
</dbReference>
<accession>A0ABT5DRE8</accession>
<dbReference type="Proteomes" id="UP001221686">
    <property type="component" value="Unassembled WGS sequence"/>
</dbReference>
<protein>
    <submittedName>
        <fullName evidence="2">Uncharacterized protein</fullName>
    </submittedName>
</protein>
<organism evidence="2 3">
    <name type="scientific">Nannocystis bainbridge</name>
    <dbReference type="NCBI Taxonomy" id="2995303"/>
    <lineage>
        <taxon>Bacteria</taxon>
        <taxon>Pseudomonadati</taxon>
        <taxon>Myxococcota</taxon>
        <taxon>Polyangia</taxon>
        <taxon>Nannocystales</taxon>
        <taxon>Nannocystaceae</taxon>
        <taxon>Nannocystis</taxon>
    </lineage>
</organism>
<proteinExistence type="predicted"/>
<evidence type="ECO:0000256" key="1">
    <source>
        <dbReference type="SAM" id="SignalP"/>
    </source>
</evidence>
<sequence>MLQLPLILSNFLAATDAALAHAAGAQRLLAQSLAPVSDVCDATTGVRRVRSATRYRGRAAVQLELRTTKQGAGQLTEYVADGVLLFTGSDDGPQATPAGIELLADTSPRAVEMLAAFAVLQVRVFEADVGAPADACGATRGKPEEQAKCAFIGVLGCIPPAAAFTCAVSAALAVGCGWLVEKACESEPETCEPGWTEG</sequence>